<keyword evidence="2" id="KW-1185">Reference proteome</keyword>
<dbReference type="AlphaFoldDB" id="A0A1R3H4L2"/>
<name>A0A1R3H4L2_9ROSI</name>
<comment type="caution">
    <text evidence="1">The sequence shown here is derived from an EMBL/GenBank/DDBJ whole genome shotgun (WGS) entry which is preliminary data.</text>
</comment>
<proteinExistence type="predicted"/>
<evidence type="ECO:0000313" key="1">
    <source>
        <dbReference type="EMBL" id="OMO65277.1"/>
    </source>
</evidence>
<organism evidence="1 2">
    <name type="scientific">Corchorus olitorius</name>
    <dbReference type="NCBI Taxonomy" id="93759"/>
    <lineage>
        <taxon>Eukaryota</taxon>
        <taxon>Viridiplantae</taxon>
        <taxon>Streptophyta</taxon>
        <taxon>Embryophyta</taxon>
        <taxon>Tracheophyta</taxon>
        <taxon>Spermatophyta</taxon>
        <taxon>Magnoliopsida</taxon>
        <taxon>eudicotyledons</taxon>
        <taxon>Gunneridae</taxon>
        <taxon>Pentapetalae</taxon>
        <taxon>rosids</taxon>
        <taxon>malvids</taxon>
        <taxon>Malvales</taxon>
        <taxon>Malvaceae</taxon>
        <taxon>Grewioideae</taxon>
        <taxon>Apeibeae</taxon>
        <taxon>Corchorus</taxon>
    </lineage>
</organism>
<sequence length="39" mass="4636">MEQPKKERKTIVDEDLHSPRDEIIGDMEVFYLGRDDMQA</sequence>
<dbReference type="EMBL" id="AWUE01020848">
    <property type="protein sequence ID" value="OMO65277.1"/>
    <property type="molecule type" value="Genomic_DNA"/>
</dbReference>
<reference evidence="2" key="1">
    <citation type="submission" date="2013-09" db="EMBL/GenBank/DDBJ databases">
        <title>Corchorus olitorius genome sequencing.</title>
        <authorList>
            <person name="Alam M."/>
            <person name="Haque M.S."/>
            <person name="Islam M.S."/>
            <person name="Emdad E.M."/>
            <person name="Islam M.M."/>
            <person name="Ahmed B."/>
            <person name="Halim A."/>
            <person name="Hossen Q.M.M."/>
            <person name="Hossain M.Z."/>
            <person name="Ahmed R."/>
            <person name="Khan M.M."/>
            <person name="Islam R."/>
            <person name="Rashid M.M."/>
            <person name="Khan S.A."/>
            <person name="Rahman M.S."/>
            <person name="Alam M."/>
            <person name="Yahiya A.S."/>
            <person name="Khan M.S."/>
            <person name="Azam M.S."/>
            <person name="Haque T."/>
            <person name="Lashkar M.Z.H."/>
            <person name="Akhand A.I."/>
            <person name="Morshed G."/>
            <person name="Roy S."/>
            <person name="Uddin K.S."/>
            <person name="Rabeya T."/>
            <person name="Hossain A.S."/>
            <person name="Chowdhury A."/>
            <person name="Snigdha A.R."/>
            <person name="Mortoza M.S."/>
            <person name="Matin S.A."/>
            <person name="Hoque S.M.E."/>
            <person name="Islam M.K."/>
            <person name="Roy D.K."/>
            <person name="Haider R."/>
            <person name="Moosa M.M."/>
            <person name="Elias S.M."/>
            <person name="Hasan A.M."/>
            <person name="Jahan S."/>
            <person name="Shafiuddin M."/>
            <person name="Mahmood N."/>
            <person name="Shommy N.S."/>
        </authorList>
    </citation>
    <scope>NUCLEOTIDE SEQUENCE [LARGE SCALE GENOMIC DNA]</scope>
    <source>
        <strain evidence="2">cv. O-4</strain>
    </source>
</reference>
<dbReference type="Proteomes" id="UP000187203">
    <property type="component" value="Unassembled WGS sequence"/>
</dbReference>
<protein>
    <submittedName>
        <fullName evidence="1">Uncharacterized protein</fullName>
    </submittedName>
</protein>
<evidence type="ECO:0000313" key="2">
    <source>
        <dbReference type="Proteomes" id="UP000187203"/>
    </source>
</evidence>
<gene>
    <name evidence="1" type="ORF">COLO4_31372</name>
</gene>
<accession>A0A1R3H4L2</accession>